<reference evidence="2" key="1">
    <citation type="submission" date="2021-01" db="EMBL/GenBank/DDBJ databases">
        <authorList>
            <consortium name="Genoscope - CEA"/>
            <person name="William W."/>
        </authorList>
    </citation>
    <scope>NUCLEOTIDE SEQUENCE</scope>
</reference>
<gene>
    <name evidence="2" type="ORF">PPRIM_AZ9-3.1.T0210137</name>
</gene>
<dbReference type="AlphaFoldDB" id="A0A8S1KLG4"/>
<keyword evidence="1" id="KW-0175">Coiled coil</keyword>
<dbReference type="Proteomes" id="UP000688137">
    <property type="component" value="Unassembled WGS sequence"/>
</dbReference>
<keyword evidence="3" id="KW-1185">Reference proteome</keyword>
<protein>
    <submittedName>
        <fullName evidence="2">Uncharacterized protein</fullName>
    </submittedName>
</protein>
<accession>A0A8S1KLG4</accession>
<feature type="coiled-coil region" evidence="1">
    <location>
        <begin position="111"/>
        <end position="159"/>
    </location>
</feature>
<evidence type="ECO:0000313" key="3">
    <source>
        <dbReference type="Proteomes" id="UP000688137"/>
    </source>
</evidence>
<organism evidence="2 3">
    <name type="scientific">Paramecium primaurelia</name>
    <dbReference type="NCBI Taxonomy" id="5886"/>
    <lineage>
        <taxon>Eukaryota</taxon>
        <taxon>Sar</taxon>
        <taxon>Alveolata</taxon>
        <taxon>Ciliophora</taxon>
        <taxon>Intramacronucleata</taxon>
        <taxon>Oligohymenophorea</taxon>
        <taxon>Peniculida</taxon>
        <taxon>Parameciidae</taxon>
        <taxon>Paramecium</taxon>
    </lineage>
</organism>
<evidence type="ECO:0000256" key="1">
    <source>
        <dbReference type="SAM" id="Coils"/>
    </source>
</evidence>
<evidence type="ECO:0000313" key="2">
    <source>
        <dbReference type="EMBL" id="CAD8053856.1"/>
    </source>
</evidence>
<sequence length="240" mass="29350">MFRIKYETEKEILRIQEENEANLIQENNQSQKKCDTWKQTFKNDLYITDQLNRKMRLRMNKRLLQKKKIKDKILLVQRKTAERIMRATERKIRLEYDSFVYKQKRIKLKIFEELEKLLKDKNEYIVEKEAKINQLFQKFEEQEKKFASLLKQIDNYKVTQQLEVCITIVSKYGKKSDIEIQVSMLDPRVELFEFKLSEMIQQKDEIKEELKLLHKSFGRQDQKFKLTKIKIRSFIIINLN</sequence>
<comment type="caution">
    <text evidence="2">The sequence shown here is derived from an EMBL/GenBank/DDBJ whole genome shotgun (WGS) entry which is preliminary data.</text>
</comment>
<dbReference type="EMBL" id="CAJJDM010000019">
    <property type="protein sequence ID" value="CAD8053856.1"/>
    <property type="molecule type" value="Genomic_DNA"/>
</dbReference>
<name>A0A8S1KLG4_PARPR</name>
<feature type="coiled-coil region" evidence="1">
    <location>
        <begin position="189"/>
        <end position="216"/>
    </location>
</feature>
<proteinExistence type="predicted"/>